<dbReference type="CDD" id="cd17956">
    <property type="entry name" value="DEADc_DDX51"/>
    <property type="match status" value="1"/>
</dbReference>
<feature type="region of interest" description="Disordered" evidence="8">
    <location>
        <begin position="1"/>
        <end position="191"/>
    </location>
</feature>
<comment type="caution">
    <text evidence="11">The sequence shown here is derived from an EMBL/GenBank/DDBJ whole genome shotgun (WGS) entry which is preliminary data.</text>
</comment>
<dbReference type="CDD" id="cd18787">
    <property type="entry name" value="SF2_C_DEAD"/>
    <property type="match status" value="1"/>
</dbReference>
<comment type="function">
    <text evidence="7">RNA helicase.</text>
</comment>
<protein>
    <recommendedName>
        <fullName evidence="7">ATP-dependent RNA helicase</fullName>
        <ecNumber evidence="7">3.6.4.13</ecNumber>
    </recommendedName>
</protein>
<dbReference type="Gene3D" id="3.40.50.300">
    <property type="entry name" value="P-loop containing nucleotide triphosphate hydrolases"/>
    <property type="match status" value="2"/>
</dbReference>
<keyword evidence="2 7" id="KW-0378">Hydrolase</keyword>
<dbReference type="RefSeq" id="XP_056515481.1">
    <property type="nucleotide sequence ID" value="XM_056650631.1"/>
</dbReference>
<evidence type="ECO:0000256" key="8">
    <source>
        <dbReference type="SAM" id="MobiDB-lite"/>
    </source>
</evidence>
<evidence type="ECO:0000256" key="4">
    <source>
        <dbReference type="ARBA" id="ARBA00022840"/>
    </source>
</evidence>
<feature type="region of interest" description="Disordered" evidence="8">
    <location>
        <begin position="579"/>
        <end position="657"/>
    </location>
</feature>
<dbReference type="GO" id="GO:0003723">
    <property type="term" value="F:RNA binding"/>
    <property type="evidence" value="ECO:0007669"/>
    <property type="project" value="UniProtKB-UniRule"/>
</dbReference>
<feature type="domain" description="Helicase ATP-binding" evidence="9">
    <location>
        <begin position="272"/>
        <end position="519"/>
    </location>
</feature>
<keyword evidence="12" id="KW-1185">Reference proteome</keyword>
<dbReference type="AlphaFoldDB" id="A0A9W9G9F3"/>
<evidence type="ECO:0000256" key="3">
    <source>
        <dbReference type="ARBA" id="ARBA00022806"/>
    </source>
</evidence>
<reference evidence="11" key="1">
    <citation type="submission" date="2022-11" db="EMBL/GenBank/DDBJ databases">
        <authorList>
            <person name="Petersen C."/>
        </authorList>
    </citation>
    <scope>NUCLEOTIDE SEQUENCE</scope>
    <source>
        <strain evidence="11">IBT 34128</strain>
    </source>
</reference>
<dbReference type="PANTHER" id="PTHR24031">
    <property type="entry name" value="RNA HELICASE"/>
    <property type="match status" value="1"/>
</dbReference>
<feature type="compositionally biased region" description="Basic and acidic residues" evidence="8">
    <location>
        <begin position="97"/>
        <end position="107"/>
    </location>
</feature>
<organism evidence="11 12">
    <name type="scientific">Penicillium alfredii</name>
    <dbReference type="NCBI Taxonomy" id="1506179"/>
    <lineage>
        <taxon>Eukaryota</taxon>
        <taxon>Fungi</taxon>
        <taxon>Dikarya</taxon>
        <taxon>Ascomycota</taxon>
        <taxon>Pezizomycotina</taxon>
        <taxon>Eurotiomycetes</taxon>
        <taxon>Eurotiomycetidae</taxon>
        <taxon>Eurotiales</taxon>
        <taxon>Aspergillaceae</taxon>
        <taxon>Penicillium</taxon>
    </lineage>
</organism>
<feature type="compositionally biased region" description="Low complexity" evidence="8">
    <location>
        <begin position="615"/>
        <end position="639"/>
    </location>
</feature>
<dbReference type="PROSITE" id="PS51194">
    <property type="entry name" value="HELICASE_CTER"/>
    <property type="match status" value="1"/>
</dbReference>
<dbReference type="PROSITE" id="PS00039">
    <property type="entry name" value="DEAD_ATP_HELICASE"/>
    <property type="match status" value="1"/>
</dbReference>
<dbReference type="Pfam" id="PF00270">
    <property type="entry name" value="DEAD"/>
    <property type="match status" value="2"/>
</dbReference>
<dbReference type="Proteomes" id="UP001141434">
    <property type="component" value="Unassembled WGS sequence"/>
</dbReference>
<evidence type="ECO:0000256" key="5">
    <source>
        <dbReference type="ARBA" id="ARBA00022884"/>
    </source>
</evidence>
<dbReference type="InterPro" id="IPR027417">
    <property type="entry name" value="P-loop_NTPase"/>
</dbReference>
<dbReference type="InterPro" id="IPR000629">
    <property type="entry name" value="RNA-helicase_DEAD-box_CS"/>
</dbReference>
<evidence type="ECO:0000256" key="6">
    <source>
        <dbReference type="ARBA" id="ARBA00047984"/>
    </source>
</evidence>
<feature type="compositionally biased region" description="Polar residues" evidence="8">
    <location>
        <begin position="11"/>
        <end position="20"/>
    </location>
</feature>
<reference evidence="11" key="2">
    <citation type="journal article" date="2023" name="IMA Fungus">
        <title>Comparative genomic study of the Penicillium genus elucidates a diverse pangenome and 15 lateral gene transfer events.</title>
        <authorList>
            <person name="Petersen C."/>
            <person name="Sorensen T."/>
            <person name="Nielsen M.R."/>
            <person name="Sondergaard T.E."/>
            <person name="Sorensen J.L."/>
            <person name="Fitzpatrick D.A."/>
            <person name="Frisvad J.C."/>
            <person name="Nielsen K.L."/>
        </authorList>
    </citation>
    <scope>NUCLEOTIDE SEQUENCE</scope>
    <source>
        <strain evidence="11">IBT 34128</strain>
    </source>
</reference>
<dbReference type="GO" id="GO:0003724">
    <property type="term" value="F:RNA helicase activity"/>
    <property type="evidence" value="ECO:0007669"/>
    <property type="project" value="UniProtKB-EC"/>
</dbReference>
<gene>
    <name evidence="11" type="ORF">NUU61_000047</name>
</gene>
<feature type="domain" description="Helicase C-terminal" evidence="10">
    <location>
        <begin position="643"/>
        <end position="799"/>
    </location>
</feature>
<keyword evidence="1 7" id="KW-0547">Nucleotide-binding</keyword>
<keyword evidence="3 7" id="KW-0347">Helicase</keyword>
<dbReference type="InterPro" id="IPR014001">
    <property type="entry name" value="Helicase_ATP-bd"/>
</dbReference>
<comment type="similarity">
    <text evidence="7">Belongs to the DEAD box helicase family.</text>
</comment>
<feature type="compositionally biased region" description="Acidic residues" evidence="8">
    <location>
        <begin position="180"/>
        <end position="189"/>
    </location>
</feature>
<feature type="compositionally biased region" description="Basic and acidic residues" evidence="8">
    <location>
        <begin position="117"/>
        <end position="135"/>
    </location>
</feature>
<evidence type="ECO:0000256" key="7">
    <source>
        <dbReference type="RuleBase" id="RU365068"/>
    </source>
</evidence>
<dbReference type="PROSITE" id="PS51192">
    <property type="entry name" value="HELICASE_ATP_BIND_1"/>
    <property type="match status" value="1"/>
</dbReference>
<proteinExistence type="inferred from homology"/>
<dbReference type="EMBL" id="JAPMSZ010000001">
    <property type="protein sequence ID" value="KAJ5114288.1"/>
    <property type="molecule type" value="Genomic_DNA"/>
</dbReference>
<feature type="compositionally biased region" description="Acidic residues" evidence="8">
    <location>
        <begin position="594"/>
        <end position="614"/>
    </location>
</feature>
<evidence type="ECO:0000256" key="1">
    <source>
        <dbReference type="ARBA" id="ARBA00022741"/>
    </source>
</evidence>
<keyword evidence="5 7" id="KW-0694">RNA-binding</keyword>
<sequence length="824" mass="89402">MAGNRVGLESPKSSHATLTSAKVHKRKTLSDDSHASTSTTTKKHKKRQSLSTAPAGDDGSKRKRKRSKDITRDGDSPETTGQESAISSNRSAAFAADSDHHIPETGKKSTSSKRKSTGKDDKATHETTPVTHREEEMPDAPAEDPIVDKTEKNKYSGILSKFQRTKTAASAKKKKKDTEPENSESDEGPTVEPVIAQGLEPLPQPENPPEPEAVPTYSSLPDWLAHPLRVSANERSRFSELGMKVDLLRILEQHNYKEAFAVQSTVIPLLLQGGRHHPGDLCISAATGSGKTLSYVLPLVTSLKPRAASRLRGLIVVPTRELVKQAREACELCASGSRLHIGGAVGNVAIKDEQTLMMRFDQVYNPAIVEQRQRTGLQGNEWIDFSLEDCVSEAVDSNGTLPGYIQRPEPNVDILICTPGRLVDHIRYTKGFTLKHLEWLVIDEADRLLNESFQEWVDVVMGSLNARQAPETFGPGGKFLSELGLSIESKPPRKVVLSATMTRDISKLNSLRLSNPKMVIIGAEDVADGADPSAAYADAHFTLPSTLQEHMVAVGDGSQKPLYLLRLLLSHIKIGVDTPAAPRASAASDSDSSSSDDDTSDDDTSSDEFSDDDTSSSGSDSDSESSVADSSDDSNSSNKSESDSVRLVPETGPPRTTVLIFTKSSESASRLSRLISILHPPLANRVGTIIKSNKSSTSRKTLTAYRRGRISVIVATDRASRGLDLPSLTHVVNYDIPTSVTTYVHRVGRTARAGREGSAWTLVAHREGRWFANEIATTDGRITRASHVDRVQVKLDALGSIKSKYAVALGELEQEVRLGRAPTR</sequence>
<evidence type="ECO:0000259" key="9">
    <source>
        <dbReference type="PROSITE" id="PS51192"/>
    </source>
</evidence>
<dbReference type="GeneID" id="81389799"/>
<dbReference type="GO" id="GO:0016787">
    <property type="term" value="F:hydrolase activity"/>
    <property type="evidence" value="ECO:0007669"/>
    <property type="project" value="UniProtKB-KW"/>
</dbReference>
<dbReference type="EC" id="3.6.4.13" evidence="7"/>
<accession>A0A9W9G9F3</accession>
<dbReference type="GO" id="GO:0005524">
    <property type="term" value="F:ATP binding"/>
    <property type="evidence" value="ECO:0007669"/>
    <property type="project" value="UniProtKB-UniRule"/>
</dbReference>
<dbReference type="InterPro" id="IPR011545">
    <property type="entry name" value="DEAD/DEAH_box_helicase_dom"/>
</dbReference>
<keyword evidence="4 7" id="KW-0067">ATP-binding</keyword>
<evidence type="ECO:0000256" key="2">
    <source>
        <dbReference type="ARBA" id="ARBA00022801"/>
    </source>
</evidence>
<dbReference type="SMART" id="SM00487">
    <property type="entry name" value="DEXDc"/>
    <property type="match status" value="1"/>
</dbReference>
<name>A0A9W9G9F3_9EURO</name>
<evidence type="ECO:0000313" key="12">
    <source>
        <dbReference type="Proteomes" id="UP001141434"/>
    </source>
</evidence>
<dbReference type="OrthoDB" id="3370at2759"/>
<comment type="catalytic activity">
    <reaction evidence="6 7">
        <text>ATP + H2O = ADP + phosphate + H(+)</text>
        <dbReference type="Rhea" id="RHEA:13065"/>
        <dbReference type="ChEBI" id="CHEBI:15377"/>
        <dbReference type="ChEBI" id="CHEBI:15378"/>
        <dbReference type="ChEBI" id="CHEBI:30616"/>
        <dbReference type="ChEBI" id="CHEBI:43474"/>
        <dbReference type="ChEBI" id="CHEBI:456216"/>
        <dbReference type="EC" id="3.6.4.13"/>
    </reaction>
</comment>
<dbReference type="SUPFAM" id="SSF52540">
    <property type="entry name" value="P-loop containing nucleoside triphosphate hydrolases"/>
    <property type="match status" value="1"/>
</dbReference>
<dbReference type="SMART" id="SM00490">
    <property type="entry name" value="HELICc"/>
    <property type="match status" value="1"/>
</dbReference>
<evidence type="ECO:0000259" key="10">
    <source>
        <dbReference type="PROSITE" id="PS51194"/>
    </source>
</evidence>
<dbReference type="Pfam" id="PF00271">
    <property type="entry name" value="Helicase_C"/>
    <property type="match status" value="1"/>
</dbReference>
<feature type="compositionally biased region" description="Polar residues" evidence="8">
    <location>
        <begin position="77"/>
        <end position="91"/>
    </location>
</feature>
<comment type="domain">
    <text evidence="7">The Q motif is unique to and characteristic of the DEAD box family of RNA helicases and controls ATP binding and hydrolysis.</text>
</comment>
<evidence type="ECO:0000313" key="11">
    <source>
        <dbReference type="EMBL" id="KAJ5114288.1"/>
    </source>
</evidence>
<dbReference type="InterPro" id="IPR001650">
    <property type="entry name" value="Helicase_C-like"/>
</dbReference>